<keyword evidence="3" id="KW-1185">Reference proteome</keyword>
<evidence type="ECO:0000313" key="2">
    <source>
        <dbReference type="EMBL" id="CAH3136808.1"/>
    </source>
</evidence>
<dbReference type="SUPFAM" id="SSF63825">
    <property type="entry name" value="YWTD domain"/>
    <property type="match status" value="1"/>
</dbReference>
<dbReference type="Pfam" id="PF00058">
    <property type="entry name" value="Ldl_recept_b"/>
    <property type="match status" value="1"/>
</dbReference>
<accession>A0AAU9X564</accession>
<gene>
    <name evidence="2" type="ORF">PMEA_00017550</name>
</gene>
<feature type="non-terminal residue" evidence="2">
    <location>
        <position position="129"/>
    </location>
</feature>
<proteinExistence type="predicted"/>
<evidence type="ECO:0000256" key="1">
    <source>
        <dbReference type="PROSITE-ProRule" id="PRU00461"/>
    </source>
</evidence>
<dbReference type="AlphaFoldDB" id="A0AAU9X564"/>
<dbReference type="InterPro" id="IPR050778">
    <property type="entry name" value="Cueball_EGF_LRP_Nidogen"/>
</dbReference>
<dbReference type="InterPro" id="IPR000033">
    <property type="entry name" value="LDLR_classB_rpt"/>
</dbReference>
<dbReference type="Gene3D" id="2.120.10.30">
    <property type="entry name" value="TolB, C-terminal domain"/>
    <property type="match status" value="1"/>
</dbReference>
<dbReference type="PROSITE" id="PS51120">
    <property type="entry name" value="LDLRB"/>
    <property type="match status" value="1"/>
</dbReference>
<comment type="caution">
    <text evidence="2">The sequence shown here is derived from an EMBL/GenBank/DDBJ whole genome shotgun (WGS) entry which is preliminary data.</text>
</comment>
<reference evidence="2 3" key="1">
    <citation type="submission" date="2022-05" db="EMBL/GenBank/DDBJ databases">
        <authorList>
            <consortium name="Genoscope - CEA"/>
            <person name="William W."/>
        </authorList>
    </citation>
    <scope>NUCLEOTIDE SEQUENCE [LARGE SCALE GENOMIC DNA]</scope>
</reference>
<sequence length="129" mass="14801">MRHSCNSPCLLVANEHRILALDYDNKSTFPVVSNLSFAVDVDFHYNKGYIFWSNIASIQRSNMDGTNITVIHNDTYCYGLAVEWDSLQLYWTDYYNNSIMVSDLDGNNKRIVFSSLSRPIDIVLDPHQG</sequence>
<dbReference type="SMART" id="SM00135">
    <property type="entry name" value="LY"/>
    <property type="match status" value="2"/>
</dbReference>
<name>A0AAU9X564_9CNID</name>
<feature type="repeat" description="LDL-receptor class B" evidence="1">
    <location>
        <begin position="87"/>
        <end position="128"/>
    </location>
</feature>
<protein>
    <submittedName>
        <fullName evidence="2">Uncharacterized protein</fullName>
    </submittedName>
</protein>
<dbReference type="PANTHER" id="PTHR46513:SF13">
    <property type="entry name" value="EGF-LIKE DOMAIN-CONTAINING PROTEIN"/>
    <property type="match status" value="1"/>
</dbReference>
<evidence type="ECO:0000313" key="3">
    <source>
        <dbReference type="Proteomes" id="UP001159428"/>
    </source>
</evidence>
<organism evidence="2 3">
    <name type="scientific">Pocillopora meandrina</name>
    <dbReference type="NCBI Taxonomy" id="46732"/>
    <lineage>
        <taxon>Eukaryota</taxon>
        <taxon>Metazoa</taxon>
        <taxon>Cnidaria</taxon>
        <taxon>Anthozoa</taxon>
        <taxon>Hexacorallia</taxon>
        <taxon>Scleractinia</taxon>
        <taxon>Astrocoeniina</taxon>
        <taxon>Pocilloporidae</taxon>
        <taxon>Pocillopora</taxon>
    </lineage>
</organism>
<dbReference type="InterPro" id="IPR011042">
    <property type="entry name" value="6-blade_b-propeller_TolB-like"/>
</dbReference>
<dbReference type="PANTHER" id="PTHR46513">
    <property type="entry name" value="VITELLOGENIN RECEPTOR-LIKE PROTEIN-RELATED-RELATED"/>
    <property type="match status" value="1"/>
</dbReference>
<dbReference type="EMBL" id="CALNXJ010000030">
    <property type="protein sequence ID" value="CAH3136808.1"/>
    <property type="molecule type" value="Genomic_DNA"/>
</dbReference>
<dbReference type="Proteomes" id="UP001159428">
    <property type="component" value="Unassembled WGS sequence"/>
</dbReference>